<dbReference type="PANTHER" id="PTHR33420:SF12">
    <property type="entry name" value="FIMBRIN-LIKE PROTEIN FIMI-RELATED"/>
    <property type="match status" value="1"/>
</dbReference>
<evidence type="ECO:0000256" key="1">
    <source>
        <dbReference type="ARBA" id="ARBA00004561"/>
    </source>
</evidence>
<evidence type="ECO:0000256" key="3">
    <source>
        <dbReference type="ARBA" id="ARBA00022729"/>
    </source>
</evidence>
<dbReference type="InterPro" id="IPR050263">
    <property type="entry name" value="Bact_Fimbrial_Adh_Pro"/>
</dbReference>
<accession>A0A381KQI4</accession>
<dbReference type="InterPro" id="IPR008966">
    <property type="entry name" value="Adhesion_dom_sf"/>
</dbReference>
<evidence type="ECO:0000313" key="7">
    <source>
        <dbReference type="EMBL" id="SUY92925.1"/>
    </source>
</evidence>
<dbReference type="InterPro" id="IPR000259">
    <property type="entry name" value="Adhesion_dom_fimbrial"/>
</dbReference>
<dbReference type="Proteomes" id="UP000255528">
    <property type="component" value="Unassembled WGS sequence"/>
</dbReference>
<evidence type="ECO:0000313" key="8">
    <source>
        <dbReference type="Proteomes" id="UP000255528"/>
    </source>
</evidence>
<dbReference type="EMBL" id="UIGI01000002">
    <property type="protein sequence ID" value="SUY92925.1"/>
    <property type="molecule type" value="Genomic_DNA"/>
</dbReference>
<dbReference type="AlphaFoldDB" id="A0A381KQI4"/>
<gene>
    <name evidence="7" type="primary">fimA_11</name>
    <name evidence="7" type="ORF">NCTC12119_04955</name>
</gene>
<dbReference type="GO" id="GO:0043709">
    <property type="term" value="P:cell adhesion involved in single-species biofilm formation"/>
    <property type="evidence" value="ECO:0007669"/>
    <property type="project" value="TreeGrafter"/>
</dbReference>
<feature type="chain" id="PRO_5016657670" evidence="5">
    <location>
        <begin position="29"/>
        <end position="186"/>
    </location>
</feature>
<evidence type="ECO:0000256" key="4">
    <source>
        <dbReference type="ARBA" id="ARBA00023263"/>
    </source>
</evidence>
<keyword evidence="4" id="KW-0281">Fimbrium</keyword>
<keyword evidence="3 5" id="KW-0732">Signal</keyword>
<proteinExistence type="inferred from homology"/>
<dbReference type="RefSeq" id="WP_172588756.1">
    <property type="nucleotide sequence ID" value="NZ_UIGI01000002.1"/>
</dbReference>
<dbReference type="GO" id="GO:0009289">
    <property type="term" value="C:pilus"/>
    <property type="evidence" value="ECO:0007669"/>
    <property type="project" value="UniProtKB-SubCell"/>
</dbReference>
<reference evidence="7 8" key="1">
    <citation type="submission" date="2018-06" db="EMBL/GenBank/DDBJ databases">
        <authorList>
            <consortium name="Pathogen Informatics"/>
            <person name="Doyle S."/>
        </authorList>
    </citation>
    <scope>NUCLEOTIDE SEQUENCE [LARGE SCALE GENOMIC DNA]</scope>
    <source>
        <strain evidence="7 8">NCTC12119</strain>
    </source>
</reference>
<dbReference type="InterPro" id="IPR036937">
    <property type="entry name" value="Adhesion_dom_fimbrial_sf"/>
</dbReference>
<feature type="signal peptide" evidence="5">
    <location>
        <begin position="1"/>
        <end position="28"/>
    </location>
</feature>
<comment type="similarity">
    <text evidence="2">Belongs to the fimbrial protein family.</text>
</comment>
<protein>
    <submittedName>
        <fullName evidence="7">Type-1A pilin</fullName>
    </submittedName>
</protein>
<sequence>MTMSNRLPPAFFLLLCSGLTLMFSPANAATVVTVAGGQAHFRGAVMDSACVVALGDTNAEVQMGQVRRAELSSVGQWADPVAFTLTLTDCDTSVSQAAGIAFQGNADPQDPMVLGMDNGPGSAVGVGLGIYDEKSNLVVPNSAPRSFSTLIDGLNVLHFMAKYRATRETVVSGDASVTASFIVLYQ</sequence>
<dbReference type="Gene3D" id="2.60.40.1090">
    <property type="entry name" value="Fimbrial-type adhesion domain"/>
    <property type="match status" value="1"/>
</dbReference>
<dbReference type="SUPFAM" id="SSF49401">
    <property type="entry name" value="Bacterial adhesins"/>
    <property type="match status" value="1"/>
</dbReference>
<feature type="domain" description="Fimbrial-type adhesion" evidence="6">
    <location>
        <begin position="40"/>
        <end position="186"/>
    </location>
</feature>
<dbReference type="Pfam" id="PF00419">
    <property type="entry name" value="Fimbrial"/>
    <property type="match status" value="1"/>
</dbReference>
<organism evidence="7 8">
    <name type="scientific">Buttiauxella agrestis</name>
    <dbReference type="NCBI Taxonomy" id="82977"/>
    <lineage>
        <taxon>Bacteria</taxon>
        <taxon>Pseudomonadati</taxon>
        <taxon>Pseudomonadota</taxon>
        <taxon>Gammaproteobacteria</taxon>
        <taxon>Enterobacterales</taxon>
        <taxon>Enterobacteriaceae</taxon>
        <taxon>Buttiauxella</taxon>
    </lineage>
</organism>
<comment type="subcellular location">
    <subcellularLocation>
        <location evidence="1">Fimbrium</location>
    </subcellularLocation>
</comment>
<evidence type="ECO:0000256" key="2">
    <source>
        <dbReference type="ARBA" id="ARBA00006671"/>
    </source>
</evidence>
<evidence type="ECO:0000259" key="6">
    <source>
        <dbReference type="Pfam" id="PF00419"/>
    </source>
</evidence>
<dbReference type="PANTHER" id="PTHR33420">
    <property type="entry name" value="FIMBRIAL SUBUNIT ELFA-RELATED"/>
    <property type="match status" value="1"/>
</dbReference>
<evidence type="ECO:0000256" key="5">
    <source>
        <dbReference type="SAM" id="SignalP"/>
    </source>
</evidence>
<name>A0A381KQI4_9ENTR</name>